<evidence type="ECO:0000313" key="3">
    <source>
        <dbReference type="Proteomes" id="UP000014073"/>
    </source>
</evidence>
<evidence type="ECO:0000313" key="2">
    <source>
        <dbReference type="EMBL" id="EEF75877.1"/>
    </source>
</evidence>
<proteinExistence type="predicted"/>
<organism evidence="2 3">
    <name type="scientific">Phocaeicola coprophilus DSM 18228 = JCM 13818</name>
    <dbReference type="NCBI Taxonomy" id="547042"/>
    <lineage>
        <taxon>Bacteria</taxon>
        <taxon>Pseudomonadati</taxon>
        <taxon>Bacteroidota</taxon>
        <taxon>Bacteroidia</taxon>
        <taxon>Bacteroidales</taxon>
        <taxon>Bacteroidaceae</taxon>
        <taxon>Phocaeicola</taxon>
    </lineage>
</organism>
<reference evidence="2 3" key="1">
    <citation type="submission" date="2008-12" db="EMBL/GenBank/DDBJ databases">
        <authorList>
            <person name="Fulton L."/>
            <person name="Clifton S."/>
            <person name="Fulton B."/>
            <person name="Xu J."/>
            <person name="Minx P."/>
            <person name="Pepin K.H."/>
            <person name="Johnson M."/>
            <person name="Bhonagiri V."/>
            <person name="Nash W.E."/>
            <person name="Mardis E.R."/>
            <person name="Wilson R.K."/>
        </authorList>
    </citation>
    <scope>NUCLEOTIDE SEQUENCE [LARGE SCALE GENOMIC DNA]</scope>
    <source>
        <strain evidence="2 3">DSM 18228</strain>
    </source>
</reference>
<sequence>MYPWTFIHAECGLYCALIGKKRVYEDGMSCITDFQRGVAHQPYRCFFLHNATFFINDYGAKFGRLNEPCSTKRQRISTILIKSACSQAMQASFLRCLPMFRLGRRTRKPPMMPIRQDSLRSRFGQHLSAPIGIEKTSDSTNPVGFAPSETRITPIRQD</sequence>
<evidence type="ECO:0000256" key="1">
    <source>
        <dbReference type="SAM" id="MobiDB-lite"/>
    </source>
</evidence>
<dbReference type="Proteomes" id="UP000014073">
    <property type="component" value="Unassembled WGS sequence"/>
</dbReference>
<dbReference type="STRING" id="547042.BACCOPRO_01371"/>
<dbReference type="HOGENOM" id="CLU_1665901_0_0_10"/>
<dbReference type="AlphaFoldDB" id="S0F7X2"/>
<keyword evidence="3" id="KW-1185">Reference proteome</keyword>
<protein>
    <submittedName>
        <fullName evidence="2">Uncharacterized protein</fullName>
    </submittedName>
</protein>
<feature type="region of interest" description="Disordered" evidence="1">
    <location>
        <begin position="135"/>
        <end position="158"/>
    </location>
</feature>
<comment type="caution">
    <text evidence="2">The sequence shown here is derived from an EMBL/GenBank/DDBJ whole genome shotgun (WGS) entry which is preliminary data.</text>
</comment>
<dbReference type="EMBL" id="ACBW01000100">
    <property type="protein sequence ID" value="EEF75877.1"/>
    <property type="molecule type" value="Genomic_DNA"/>
</dbReference>
<accession>S0F7X2</accession>
<name>S0F7X2_9BACT</name>
<gene>
    <name evidence="2" type="ORF">BACCOPRO_01371</name>
</gene>